<evidence type="ECO:0000313" key="1">
    <source>
        <dbReference type="EMBL" id="GAA0934990.1"/>
    </source>
</evidence>
<evidence type="ECO:0000313" key="2">
    <source>
        <dbReference type="Proteomes" id="UP001501578"/>
    </source>
</evidence>
<dbReference type="Proteomes" id="UP001501578">
    <property type="component" value="Unassembled WGS sequence"/>
</dbReference>
<reference evidence="1 2" key="1">
    <citation type="journal article" date="2019" name="Int. J. Syst. Evol. Microbiol.">
        <title>The Global Catalogue of Microorganisms (GCM) 10K type strain sequencing project: providing services to taxonomists for standard genome sequencing and annotation.</title>
        <authorList>
            <consortium name="The Broad Institute Genomics Platform"/>
            <consortium name="The Broad Institute Genome Sequencing Center for Infectious Disease"/>
            <person name="Wu L."/>
            <person name="Ma J."/>
        </authorList>
    </citation>
    <scope>NUCLEOTIDE SEQUENCE [LARGE SCALE GENOMIC DNA]</scope>
    <source>
        <strain evidence="1 2">JCM 11136</strain>
    </source>
</reference>
<organism evidence="1 2">
    <name type="scientific">Nonomuraea longicatena</name>
    <dbReference type="NCBI Taxonomy" id="83682"/>
    <lineage>
        <taxon>Bacteria</taxon>
        <taxon>Bacillati</taxon>
        <taxon>Actinomycetota</taxon>
        <taxon>Actinomycetes</taxon>
        <taxon>Streptosporangiales</taxon>
        <taxon>Streptosporangiaceae</taxon>
        <taxon>Nonomuraea</taxon>
    </lineage>
</organism>
<protein>
    <submittedName>
        <fullName evidence="1">Uncharacterized protein</fullName>
    </submittedName>
</protein>
<keyword evidence="2" id="KW-1185">Reference proteome</keyword>
<sequence>MCRELKDRKGSRHCWRGRRLRMCQALHHEAGDKLLKEAGHLTRSFSAGWWNYARGHPLSSVDSFLVQPSECFLPLGIDTVLDLRANPIDVGLDPLLGLVANPIKRWMIEDPNRVEWPASCWAIVSIRCHTKTLWHRGSSAIHLI</sequence>
<name>A0ABN1PZM9_9ACTN</name>
<comment type="caution">
    <text evidence="1">The sequence shown here is derived from an EMBL/GenBank/DDBJ whole genome shotgun (WGS) entry which is preliminary data.</text>
</comment>
<proteinExistence type="predicted"/>
<gene>
    <name evidence="1" type="ORF">GCM10009560_42720</name>
</gene>
<accession>A0ABN1PZM9</accession>
<dbReference type="EMBL" id="BAAAHQ010000023">
    <property type="protein sequence ID" value="GAA0934990.1"/>
    <property type="molecule type" value="Genomic_DNA"/>
</dbReference>